<evidence type="ECO:0000256" key="7">
    <source>
        <dbReference type="ARBA" id="ARBA00022694"/>
    </source>
</evidence>
<evidence type="ECO:0000256" key="4">
    <source>
        <dbReference type="ARBA" id="ARBA00009567"/>
    </source>
</evidence>
<keyword evidence="8" id="KW-0539">Nucleus</keyword>
<dbReference type="InterPro" id="IPR019519">
    <property type="entry name" value="Elp5"/>
</dbReference>
<dbReference type="STRING" id="7574.A0A1S3HKM6"/>
<gene>
    <name evidence="11" type="primary">LOC106156096</name>
</gene>
<dbReference type="Pfam" id="PF10483">
    <property type="entry name" value="Elong_Iki1"/>
    <property type="match status" value="2"/>
</dbReference>
<keyword evidence="6" id="KW-0963">Cytoplasm</keyword>
<organism evidence="10 11">
    <name type="scientific">Lingula anatina</name>
    <name type="common">Brachiopod</name>
    <name type="synonym">Lingula unguis</name>
    <dbReference type="NCBI Taxonomy" id="7574"/>
    <lineage>
        <taxon>Eukaryota</taxon>
        <taxon>Metazoa</taxon>
        <taxon>Spiralia</taxon>
        <taxon>Lophotrochozoa</taxon>
        <taxon>Brachiopoda</taxon>
        <taxon>Linguliformea</taxon>
        <taxon>Lingulata</taxon>
        <taxon>Lingulida</taxon>
        <taxon>Linguloidea</taxon>
        <taxon>Lingulidae</taxon>
        <taxon>Lingula</taxon>
    </lineage>
</organism>
<accession>A0A1S3HKM6</accession>
<evidence type="ECO:0000256" key="8">
    <source>
        <dbReference type="ARBA" id="ARBA00023242"/>
    </source>
</evidence>
<dbReference type="UniPathway" id="UPA00988"/>
<keyword evidence="7" id="KW-0819">tRNA processing</keyword>
<dbReference type="GeneID" id="106156096"/>
<evidence type="ECO:0000256" key="3">
    <source>
        <dbReference type="ARBA" id="ARBA00005043"/>
    </source>
</evidence>
<feature type="compositionally biased region" description="Acidic residues" evidence="9">
    <location>
        <begin position="287"/>
        <end position="303"/>
    </location>
</feature>
<evidence type="ECO:0000313" key="11">
    <source>
        <dbReference type="RefSeq" id="XP_013386665.1"/>
    </source>
</evidence>
<dbReference type="FunCoup" id="A0A1S3HKM6">
    <property type="interactions" value="46"/>
</dbReference>
<comment type="pathway">
    <text evidence="3">tRNA modification; 5-methoxycarbonylmethyl-2-thiouridine-tRNA biosynthesis.</text>
</comment>
<dbReference type="KEGG" id="lak:106156096"/>
<dbReference type="GO" id="GO:0033588">
    <property type="term" value="C:elongator holoenzyme complex"/>
    <property type="evidence" value="ECO:0007669"/>
    <property type="project" value="InterPro"/>
</dbReference>
<evidence type="ECO:0000256" key="6">
    <source>
        <dbReference type="ARBA" id="ARBA00022490"/>
    </source>
</evidence>
<dbReference type="GO" id="GO:0000049">
    <property type="term" value="F:tRNA binding"/>
    <property type="evidence" value="ECO:0007669"/>
    <property type="project" value="TreeGrafter"/>
</dbReference>
<comment type="similarity">
    <text evidence="4">Belongs to the ELP5 family.</text>
</comment>
<dbReference type="InterPro" id="IPR027417">
    <property type="entry name" value="P-loop_NTPase"/>
</dbReference>
<evidence type="ECO:0000256" key="1">
    <source>
        <dbReference type="ARBA" id="ARBA00004123"/>
    </source>
</evidence>
<dbReference type="RefSeq" id="XP_013386665.1">
    <property type="nucleotide sequence ID" value="XM_013531211.1"/>
</dbReference>
<dbReference type="PANTHER" id="PTHR15641">
    <property type="entry name" value="ELONGATOR COMPLEX PROTEIN 5"/>
    <property type="match status" value="1"/>
</dbReference>
<dbReference type="PANTHER" id="PTHR15641:SF1">
    <property type="entry name" value="ELONGATOR COMPLEX PROTEIN 5"/>
    <property type="match status" value="1"/>
</dbReference>
<proteinExistence type="inferred from homology"/>
<name>A0A1S3HKM6_LINAN</name>
<dbReference type="Gene3D" id="3.40.50.300">
    <property type="entry name" value="P-loop containing nucleotide triphosphate hydrolases"/>
    <property type="match status" value="1"/>
</dbReference>
<dbReference type="InParanoid" id="A0A1S3HKM6"/>
<protein>
    <recommendedName>
        <fullName evidence="5">Elongator complex protein 5</fullName>
    </recommendedName>
</protein>
<dbReference type="GO" id="GO:0002098">
    <property type="term" value="P:tRNA wobble uridine modification"/>
    <property type="evidence" value="ECO:0007669"/>
    <property type="project" value="InterPro"/>
</dbReference>
<dbReference type="GO" id="GO:0005634">
    <property type="term" value="C:nucleus"/>
    <property type="evidence" value="ECO:0007669"/>
    <property type="project" value="UniProtKB-SubCell"/>
</dbReference>
<sequence length="303" mass="34066">MLENIVSGREQSGSILIKDSVQQYGRGLLKALIIQVSNRVDQVHIFSFDPNADEKSQDLSGHLQANVQYHDCSSDPLGWEGTPDCYKLQQDFVLYAKESVKRVKDKKVLIVLDSLSPLLLHRVTPYTCQVVSRLKDQDVIGAESVQVMALLHEDLHDEPTSRLVEMVFSTVVTVLPPDRTNCYAVCDILHKKQSGKVMKSKERFSISPNFEIQDVEAVIILTKRKPEGASDTQADPAANLTFNLSLTDAEKEARSQLKLPYMHDDETKHGILQKGTAVHSKIFYQPDEADDFDEEDPDDDLDI</sequence>
<evidence type="ECO:0000256" key="9">
    <source>
        <dbReference type="SAM" id="MobiDB-lite"/>
    </source>
</evidence>
<evidence type="ECO:0000256" key="5">
    <source>
        <dbReference type="ARBA" id="ARBA00020264"/>
    </source>
</evidence>
<reference evidence="11" key="1">
    <citation type="submission" date="2025-08" db="UniProtKB">
        <authorList>
            <consortium name="RefSeq"/>
        </authorList>
    </citation>
    <scope>IDENTIFICATION</scope>
    <source>
        <tissue evidence="11">Gonads</tissue>
    </source>
</reference>
<feature type="region of interest" description="Disordered" evidence="9">
    <location>
        <begin position="284"/>
        <end position="303"/>
    </location>
</feature>
<dbReference type="Proteomes" id="UP000085678">
    <property type="component" value="Unplaced"/>
</dbReference>
<dbReference type="AlphaFoldDB" id="A0A1S3HKM6"/>
<evidence type="ECO:0000256" key="2">
    <source>
        <dbReference type="ARBA" id="ARBA00004496"/>
    </source>
</evidence>
<evidence type="ECO:0000313" key="10">
    <source>
        <dbReference type="Proteomes" id="UP000085678"/>
    </source>
</evidence>
<comment type="subcellular location">
    <subcellularLocation>
        <location evidence="2">Cytoplasm</location>
    </subcellularLocation>
    <subcellularLocation>
        <location evidence="1">Nucleus</location>
    </subcellularLocation>
</comment>
<keyword evidence="10" id="KW-1185">Reference proteome</keyword>
<dbReference type="GO" id="GO:0005829">
    <property type="term" value="C:cytosol"/>
    <property type="evidence" value="ECO:0007669"/>
    <property type="project" value="TreeGrafter"/>
</dbReference>
<dbReference type="OrthoDB" id="166907at2759"/>
<dbReference type="CDD" id="cd19496">
    <property type="entry name" value="Elp5"/>
    <property type="match status" value="1"/>
</dbReference>